<organism evidence="1 2">
    <name type="scientific">Prolixibacter bellariivorans</name>
    <dbReference type="NCBI Taxonomy" id="314319"/>
    <lineage>
        <taxon>Bacteria</taxon>
        <taxon>Pseudomonadati</taxon>
        <taxon>Bacteroidota</taxon>
        <taxon>Bacteroidia</taxon>
        <taxon>Marinilabiliales</taxon>
        <taxon>Prolixibacteraceae</taxon>
        <taxon>Prolixibacter</taxon>
    </lineage>
</organism>
<dbReference type="Proteomes" id="UP000391834">
    <property type="component" value="Unassembled WGS sequence"/>
</dbReference>
<keyword evidence="2" id="KW-1185">Reference proteome</keyword>
<protein>
    <submittedName>
        <fullName evidence="1">Uncharacterized protein</fullName>
    </submittedName>
</protein>
<accession>A0A5M4AV23</accession>
<evidence type="ECO:0000313" key="2">
    <source>
        <dbReference type="Proteomes" id="UP000391834"/>
    </source>
</evidence>
<gene>
    <name evidence="1" type="ORF">PbJCM13498_06630</name>
</gene>
<evidence type="ECO:0000313" key="1">
    <source>
        <dbReference type="EMBL" id="GET31800.1"/>
    </source>
</evidence>
<sequence length="192" mass="22295">MGSLKVHNYFDVPSPFIYNPLKHHLGCIRQFITDATDHKQEDKELEEILSGIGAPMTDIYSGTLSVQELLDTVSSRLLEERAFNLSSYREWLNNAKRYRFLLLPDDSKWIFMEGRDTDRYIHFHPAKYSELTFRVRGSTLRTVIAVKIKGAEQPENWFNVSFVNEIRSSLLGLSPVKRIVRDRGIGRLMEMV</sequence>
<dbReference type="OrthoDB" id="1121210at2"/>
<name>A0A5M4AV23_9BACT</name>
<reference evidence="1 2" key="1">
    <citation type="submission" date="2019-10" db="EMBL/GenBank/DDBJ databases">
        <title>Prolixibacter strains distinguished by the presence of nitrate reductase genes were adept at nitrate-dependent anaerobic corrosion of metallic iron and carbon steel.</title>
        <authorList>
            <person name="Iino T."/>
            <person name="Shono N."/>
            <person name="Ito K."/>
            <person name="Nakamura R."/>
            <person name="Sueoka K."/>
            <person name="Harayama S."/>
            <person name="Ohkuma M."/>
        </authorList>
    </citation>
    <scope>NUCLEOTIDE SEQUENCE [LARGE SCALE GENOMIC DNA]</scope>
    <source>
        <strain evidence="1 2">JCM 13498</strain>
    </source>
</reference>
<dbReference type="EMBL" id="BLAX01000001">
    <property type="protein sequence ID" value="GET31800.1"/>
    <property type="molecule type" value="Genomic_DNA"/>
</dbReference>
<proteinExistence type="predicted"/>
<comment type="caution">
    <text evidence="1">The sequence shown here is derived from an EMBL/GenBank/DDBJ whole genome shotgun (WGS) entry which is preliminary data.</text>
</comment>
<dbReference type="AlphaFoldDB" id="A0A5M4AV23"/>
<dbReference type="RefSeq" id="WP_025863601.1">
    <property type="nucleotide sequence ID" value="NZ_BLAX01000001.1"/>
</dbReference>